<evidence type="ECO:0000259" key="2">
    <source>
        <dbReference type="PROSITE" id="PS50902"/>
    </source>
</evidence>
<gene>
    <name evidence="3" type="ORF">KGA66_18400</name>
</gene>
<organism evidence="3 4">
    <name type="scientific">Actinocrinis puniceicyclus</name>
    <dbReference type="NCBI Taxonomy" id="977794"/>
    <lineage>
        <taxon>Bacteria</taxon>
        <taxon>Bacillati</taxon>
        <taxon>Actinomycetota</taxon>
        <taxon>Actinomycetes</taxon>
        <taxon>Catenulisporales</taxon>
        <taxon>Actinospicaceae</taxon>
        <taxon>Actinocrinis</taxon>
    </lineage>
</organism>
<protein>
    <submittedName>
        <fullName evidence="3">Flavodoxin domain-containing protein</fullName>
    </submittedName>
</protein>
<reference evidence="3" key="1">
    <citation type="submission" date="2021-04" db="EMBL/GenBank/DDBJ databases">
        <title>Genome based classification of Actinospica acidithermotolerans sp. nov., an actinobacterium isolated from an Indonesian hot spring.</title>
        <authorList>
            <person name="Kusuma A.B."/>
            <person name="Putra K.E."/>
            <person name="Nafisah S."/>
            <person name="Loh J."/>
            <person name="Nouioui I."/>
            <person name="Goodfellow M."/>
        </authorList>
    </citation>
    <scope>NUCLEOTIDE SEQUENCE</scope>
    <source>
        <strain evidence="3">DSM 45618</strain>
    </source>
</reference>
<accession>A0A8J8BFS7</accession>
<name>A0A8J8BFS7_9ACTN</name>
<dbReference type="SUPFAM" id="SSF52218">
    <property type="entry name" value="Flavoproteins"/>
    <property type="match status" value="1"/>
</dbReference>
<dbReference type="InterPro" id="IPR029039">
    <property type="entry name" value="Flavoprotein-like_sf"/>
</dbReference>
<sequence>MHAVVVYESMYGNTHAVASAIAEGLRGSCEVDVVAVSQAEPGVLEGADLLVVGGPTHIHGLSRPTSRKAAQDAGHRTGGPPLDPAAEGPGLREWLDGLEGEGVACAVFDTRLRGLPAFTGSAGHGIKRRLQRHGYRPVTSAQSFTVDKNNHLVPGELQRAAQWGRSLGSL</sequence>
<dbReference type="Proteomes" id="UP000677913">
    <property type="component" value="Unassembled WGS sequence"/>
</dbReference>
<proteinExistence type="predicted"/>
<comment type="caution">
    <text evidence="3">The sequence shown here is derived from an EMBL/GenBank/DDBJ whole genome shotgun (WGS) entry which is preliminary data.</text>
</comment>
<evidence type="ECO:0000313" key="3">
    <source>
        <dbReference type="EMBL" id="MBS2965034.1"/>
    </source>
</evidence>
<dbReference type="PROSITE" id="PS50902">
    <property type="entry name" value="FLAVODOXIN_LIKE"/>
    <property type="match status" value="1"/>
</dbReference>
<dbReference type="InterPro" id="IPR008254">
    <property type="entry name" value="Flavodoxin/NO_synth"/>
</dbReference>
<dbReference type="GO" id="GO:0010181">
    <property type="term" value="F:FMN binding"/>
    <property type="evidence" value="ECO:0007669"/>
    <property type="project" value="InterPro"/>
</dbReference>
<dbReference type="Pfam" id="PF00258">
    <property type="entry name" value="Flavodoxin_1"/>
    <property type="match status" value="1"/>
</dbReference>
<dbReference type="EMBL" id="JAGSXH010000067">
    <property type="protein sequence ID" value="MBS2965034.1"/>
    <property type="molecule type" value="Genomic_DNA"/>
</dbReference>
<evidence type="ECO:0000256" key="1">
    <source>
        <dbReference type="SAM" id="MobiDB-lite"/>
    </source>
</evidence>
<keyword evidence="4" id="KW-1185">Reference proteome</keyword>
<dbReference type="GO" id="GO:0009055">
    <property type="term" value="F:electron transfer activity"/>
    <property type="evidence" value="ECO:0007669"/>
    <property type="project" value="InterPro"/>
</dbReference>
<dbReference type="Gene3D" id="3.40.50.360">
    <property type="match status" value="1"/>
</dbReference>
<dbReference type="AlphaFoldDB" id="A0A8J8BFS7"/>
<evidence type="ECO:0000313" key="4">
    <source>
        <dbReference type="Proteomes" id="UP000677913"/>
    </source>
</evidence>
<feature type="region of interest" description="Disordered" evidence="1">
    <location>
        <begin position="59"/>
        <end position="88"/>
    </location>
</feature>
<feature type="domain" description="Flavodoxin-like" evidence="2">
    <location>
        <begin position="3"/>
        <end position="168"/>
    </location>
</feature>
<dbReference type="PROSITE" id="PS00201">
    <property type="entry name" value="FLAVODOXIN"/>
    <property type="match status" value="1"/>
</dbReference>
<dbReference type="InterPro" id="IPR001226">
    <property type="entry name" value="Flavodoxin_CS"/>
</dbReference>
<dbReference type="RefSeq" id="WP_211469393.1">
    <property type="nucleotide sequence ID" value="NZ_JAGSXH010000067.1"/>
</dbReference>